<accession>A0ABQ2DQC6</accession>
<proteinExistence type="predicted"/>
<dbReference type="InterPro" id="IPR021416">
    <property type="entry name" value="DUF3048_N"/>
</dbReference>
<dbReference type="InterPro" id="IPR023158">
    <property type="entry name" value="YerB-like_sf"/>
</dbReference>
<feature type="domain" description="DUF3048" evidence="1">
    <location>
        <begin position="81"/>
        <end position="223"/>
    </location>
</feature>
<feature type="domain" description="DUF3048" evidence="2">
    <location>
        <begin position="250"/>
        <end position="360"/>
    </location>
</feature>
<dbReference type="EMBL" id="BMPN01000004">
    <property type="protein sequence ID" value="GGJ64616.1"/>
    <property type="molecule type" value="Genomic_DNA"/>
</dbReference>
<dbReference type="Gene3D" id="3.50.90.10">
    <property type="entry name" value="YerB-like"/>
    <property type="match status" value="1"/>
</dbReference>
<sequence>MKNVFIVLSQMTSRMVNSISKRKDSAIKNKATSQLFLIMLVLLLLLSACSDEKQARDNESKDNQLEDKSDSSAVAEDIYPLTGIESNDAVNNRIIGVMINNHSKARPQTGLSQADIVFEILAEGRITRFLALYQSEMPEVAGPVRSAREYYFELANAYNALYLYHGAATFVDQMIQDREIDHLNGSLYDNDGVLFNRESFRDAPHNSYLQLGAVYDKAKEKGYDVTADYEALPFLSEDEDVTGDTAEHVEIVYSNNSPMEIVEYKYDKRSETYTRYNDRKKTVELESDKPIQPSNVFIIETPHQVIDDAGRRAIDMESGGNAYLIQKGVVQKLQWKNKDGRIVPVKDGKTVAFAPGKTWINVIPATPGLEESVTISNE</sequence>
<comment type="caution">
    <text evidence="3">The sequence shown here is derived from an EMBL/GenBank/DDBJ whole genome shotgun (WGS) entry which is preliminary data.</text>
</comment>
<dbReference type="RefSeq" id="WP_308696473.1">
    <property type="nucleotide sequence ID" value="NZ_BMPN01000004.1"/>
</dbReference>
<evidence type="ECO:0000313" key="4">
    <source>
        <dbReference type="Proteomes" id="UP000634435"/>
    </source>
</evidence>
<dbReference type="Pfam" id="PF11258">
    <property type="entry name" value="DUF3048"/>
    <property type="match status" value="1"/>
</dbReference>
<keyword evidence="4" id="KW-1185">Reference proteome</keyword>
<reference evidence="4" key="1">
    <citation type="journal article" date="2019" name="Int. J. Syst. Evol. Microbiol.">
        <title>The Global Catalogue of Microorganisms (GCM) 10K type strain sequencing project: providing services to taxonomists for standard genome sequencing and annotation.</title>
        <authorList>
            <consortium name="The Broad Institute Genomics Platform"/>
            <consortium name="The Broad Institute Genome Sequencing Center for Infectious Disease"/>
            <person name="Wu L."/>
            <person name="Ma J."/>
        </authorList>
    </citation>
    <scope>NUCLEOTIDE SEQUENCE [LARGE SCALE GENOMIC DNA]</scope>
    <source>
        <strain evidence="4">JCM 30071</strain>
    </source>
</reference>
<evidence type="ECO:0000313" key="3">
    <source>
        <dbReference type="EMBL" id="GGJ64616.1"/>
    </source>
</evidence>
<keyword evidence="3" id="KW-0449">Lipoprotein</keyword>
<evidence type="ECO:0000259" key="1">
    <source>
        <dbReference type="Pfam" id="PF11258"/>
    </source>
</evidence>
<dbReference type="SUPFAM" id="SSF159774">
    <property type="entry name" value="YerB-like"/>
    <property type="match status" value="1"/>
</dbReference>
<dbReference type="Proteomes" id="UP000634435">
    <property type="component" value="Unassembled WGS sequence"/>
</dbReference>
<gene>
    <name evidence="3" type="primary">yerB</name>
    <name evidence="3" type="ORF">GCM10007111_28110</name>
</gene>
<protein>
    <submittedName>
        <fullName evidence="3">Lipoprotein YerB</fullName>
    </submittedName>
</protein>
<dbReference type="Pfam" id="PF17479">
    <property type="entry name" value="DUF3048_C"/>
    <property type="match status" value="1"/>
</dbReference>
<evidence type="ECO:0000259" key="2">
    <source>
        <dbReference type="Pfam" id="PF17479"/>
    </source>
</evidence>
<organism evidence="3 4">
    <name type="scientific">Virgibacillus kapii</name>
    <dbReference type="NCBI Taxonomy" id="1638645"/>
    <lineage>
        <taxon>Bacteria</taxon>
        <taxon>Bacillati</taxon>
        <taxon>Bacillota</taxon>
        <taxon>Bacilli</taxon>
        <taxon>Bacillales</taxon>
        <taxon>Bacillaceae</taxon>
        <taxon>Virgibacillus</taxon>
    </lineage>
</organism>
<dbReference type="InterPro" id="IPR035328">
    <property type="entry name" value="DUF3048_C"/>
</dbReference>
<name>A0ABQ2DQC6_9BACI</name>